<protein>
    <submittedName>
        <fullName evidence="4">Fibroblast growth factor 18-like</fullName>
    </submittedName>
</protein>
<accession>A0ABM1EPB9</accession>
<comment type="similarity">
    <text evidence="1">Belongs to the heparin-binding growth factors family.</text>
</comment>
<reference evidence="4" key="2">
    <citation type="submission" date="2025-08" db="UniProtKB">
        <authorList>
            <consortium name="RefSeq"/>
        </authorList>
    </citation>
    <scope>IDENTIFICATION</scope>
</reference>
<dbReference type="RefSeq" id="XP_014674040.1">
    <property type="nucleotide sequence ID" value="XM_014818554.1"/>
</dbReference>
<dbReference type="SMART" id="SM00442">
    <property type="entry name" value="FGF"/>
    <property type="match status" value="1"/>
</dbReference>
<evidence type="ECO:0000256" key="1">
    <source>
        <dbReference type="ARBA" id="ARBA00007936"/>
    </source>
</evidence>
<dbReference type="InterPro" id="IPR002209">
    <property type="entry name" value="Fibroblast_GF_fam"/>
</dbReference>
<gene>
    <name evidence="4" type="primary">LOC106814258</name>
</gene>
<sequence>MHVIHYLLLLLLQTAVLLQLLLINSVESSPLSDPASWTHVNQERAHDQPYMFQRKYRLFNERSKHFVEMMHKRIRATGKPTSKYVELVVESAGFDSRLRIYCDVTKRYLCFNSRGRPIARQHGENEKCKFYERITPDGHTEFQSVFNDTWLLGFNKKGKPLKGNAHRKRRSRDFRLGYHFIKILDGESGLTDFGHPKYGPHRRYNAKRFDVVSASVDIGRDSPVITSFAQPAR</sequence>
<dbReference type="PANTHER" id="PTHR11486">
    <property type="entry name" value="FIBROBLAST GROWTH FACTOR"/>
    <property type="match status" value="1"/>
</dbReference>
<dbReference type="GeneID" id="106814258"/>
<name>A0ABM1EPB9_PRICU</name>
<evidence type="ECO:0000256" key="2">
    <source>
        <dbReference type="SAM" id="SignalP"/>
    </source>
</evidence>
<organism evidence="3 4">
    <name type="scientific">Priapulus caudatus</name>
    <name type="common">Priapulid worm</name>
    <dbReference type="NCBI Taxonomy" id="37621"/>
    <lineage>
        <taxon>Eukaryota</taxon>
        <taxon>Metazoa</taxon>
        <taxon>Ecdysozoa</taxon>
        <taxon>Scalidophora</taxon>
        <taxon>Priapulida</taxon>
        <taxon>Priapulimorpha</taxon>
        <taxon>Priapulimorphida</taxon>
        <taxon>Priapulidae</taxon>
        <taxon>Priapulus</taxon>
    </lineage>
</organism>
<feature type="signal peptide" evidence="2">
    <location>
        <begin position="1"/>
        <end position="28"/>
    </location>
</feature>
<dbReference type="InterPro" id="IPR008996">
    <property type="entry name" value="IL1/FGF"/>
</dbReference>
<reference evidence="4" key="1">
    <citation type="journal article" date="2015" name="BMC Biol.">
        <title>The study of Priapulus caudatus reveals conserved molecular patterning underlying different gut morphogenesis in the Ecdysozoa.</title>
        <authorList>
            <person name="Martin-Duran J.M."/>
            <person name="Hejnol A."/>
        </authorList>
    </citation>
    <scope>NUCLEOTIDE SEQUENCE</scope>
</reference>
<keyword evidence="2" id="KW-0732">Signal</keyword>
<evidence type="ECO:0000313" key="3">
    <source>
        <dbReference type="Proteomes" id="UP000695022"/>
    </source>
</evidence>
<dbReference type="Gene3D" id="2.80.10.50">
    <property type="match status" value="1"/>
</dbReference>
<proteinExistence type="inferred from homology"/>
<feature type="chain" id="PRO_5045782469" evidence="2">
    <location>
        <begin position="29"/>
        <end position="233"/>
    </location>
</feature>
<dbReference type="SUPFAM" id="SSF50353">
    <property type="entry name" value="Cytokine"/>
    <property type="match status" value="1"/>
</dbReference>
<evidence type="ECO:0000313" key="4">
    <source>
        <dbReference type="RefSeq" id="XP_014674040.1"/>
    </source>
</evidence>
<dbReference type="Proteomes" id="UP000695022">
    <property type="component" value="Unplaced"/>
</dbReference>
<dbReference type="CDD" id="cd23307">
    <property type="entry name" value="beta-trefoil_FGF8-like"/>
    <property type="match status" value="1"/>
</dbReference>
<keyword evidence="3" id="KW-1185">Reference proteome</keyword>
<dbReference type="Pfam" id="PF00167">
    <property type="entry name" value="FGF"/>
    <property type="match status" value="1"/>
</dbReference>